<dbReference type="Pfam" id="PF04023">
    <property type="entry name" value="FeoA"/>
    <property type="match status" value="1"/>
</dbReference>
<sequence>MRPLAQLSPGSRARVLRVPPERRRLMALGLRPGTLVEVLLHAPLGDPLEVRVGEAFLLLRREEAQAIWVEALEEA</sequence>
<proteinExistence type="predicted"/>
<accession>A0ABV6PYJ1</accession>
<dbReference type="SUPFAM" id="SSF50037">
    <property type="entry name" value="C-terminal domain of transcriptional repressors"/>
    <property type="match status" value="1"/>
</dbReference>
<evidence type="ECO:0000256" key="1">
    <source>
        <dbReference type="ARBA" id="ARBA00023004"/>
    </source>
</evidence>
<organism evidence="3 4">
    <name type="scientific">Thermus composti</name>
    <dbReference type="NCBI Taxonomy" id="532059"/>
    <lineage>
        <taxon>Bacteria</taxon>
        <taxon>Thermotogati</taxon>
        <taxon>Deinococcota</taxon>
        <taxon>Deinococci</taxon>
        <taxon>Thermales</taxon>
        <taxon>Thermaceae</taxon>
        <taxon>Thermus</taxon>
    </lineage>
</organism>
<dbReference type="PANTHER" id="PTHR42954:SF2">
    <property type="entry name" value="FE(2+) TRANSPORT PROTEIN A"/>
    <property type="match status" value="1"/>
</dbReference>
<dbReference type="InterPro" id="IPR008988">
    <property type="entry name" value="Transcriptional_repressor_C"/>
</dbReference>
<keyword evidence="1" id="KW-0408">Iron</keyword>
<protein>
    <submittedName>
        <fullName evidence="3">Ferrous iron transport protein A</fullName>
    </submittedName>
</protein>
<evidence type="ECO:0000313" key="4">
    <source>
        <dbReference type="Proteomes" id="UP001589830"/>
    </source>
</evidence>
<dbReference type="SMART" id="SM00899">
    <property type="entry name" value="FeoA"/>
    <property type="match status" value="1"/>
</dbReference>
<name>A0ABV6PYJ1_9DEIN</name>
<comment type="caution">
    <text evidence="3">The sequence shown here is derived from an EMBL/GenBank/DDBJ whole genome shotgun (WGS) entry which is preliminary data.</text>
</comment>
<dbReference type="EMBL" id="JBHLTW010000005">
    <property type="protein sequence ID" value="MFC0594925.1"/>
    <property type="molecule type" value="Genomic_DNA"/>
</dbReference>
<evidence type="ECO:0000313" key="3">
    <source>
        <dbReference type="EMBL" id="MFC0594925.1"/>
    </source>
</evidence>
<dbReference type="PANTHER" id="PTHR42954">
    <property type="entry name" value="FE(2+) TRANSPORT PROTEIN A"/>
    <property type="match status" value="1"/>
</dbReference>
<reference evidence="3 4" key="1">
    <citation type="submission" date="2024-09" db="EMBL/GenBank/DDBJ databases">
        <authorList>
            <person name="Sun Q."/>
            <person name="Mori K."/>
        </authorList>
    </citation>
    <scope>NUCLEOTIDE SEQUENCE [LARGE SCALE GENOMIC DNA]</scope>
    <source>
        <strain evidence="3 4">NCAIM B.02340</strain>
    </source>
</reference>
<evidence type="ECO:0000259" key="2">
    <source>
        <dbReference type="SMART" id="SM00899"/>
    </source>
</evidence>
<dbReference type="Proteomes" id="UP001589830">
    <property type="component" value="Unassembled WGS sequence"/>
</dbReference>
<feature type="domain" description="Ferrous iron transporter FeoA-like" evidence="2">
    <location>
        <begin position="2"/>
        <end position="71"/>
    </location>
</feature>
<dbReference type="InterPro" id="IPR052713">
    <property type="entry name" value="FeoA"/>
</dbReference>
<dbReference type="InterPro" id="IPR038157">
    <property type="entry name" value="FeoA_core_dom"/>
</dbReference>
<keyword evidence="4" id="KW-1185">Reference proteome</keyword>
<dbReference type="Gene3D" id="2.30.30.90">
    <property type="match status" value="1"/>
</dbReference>
<dbReference type="RefSeq" id="WP_188847575.1">
    <property type="nucleotide sequence ID" value="NZ_BMPJ01000016.1"/>
</dbReference>
<dbReference type="InterPro" id="IPR007167">
    <property type="entry name" value="Fe-transptr_FeoA-like"/>
</dbReference>
<gene>
    <name evidence="3" type="ORF">ACFFFP_01855</name>
</gene>